<accession>A0ACC1M8L6</accession>
<reference evidence="1" key="1">
    <citation type="submission" date="2022-07" db="EMBL/GenBank/DDBJ databases">
        <title>Phylogenomic reconstructions and comparative analyses of Kickxellomycotina fungi.</title>
        <authorList>
            <person name="Reynolds N.K."/>
            <person name="Stajich J.E."/>
            <person name="Barry K."/>
            <person name="Grigoriev I.V."/>
            <person name="Crous P."/>
            <person name="Smith M.E."/>
        </authorList>
    </citation>
    <scope>NUCLEOTIDE SEQUENCE</scope>
    <source>
        <strain evidence="1">CBS 190363</strain>
    </source>
</reference>
<dbReference type="Proteomes" id="UP001139981">
    <property type="component" value="Unassembled WGS sequence"/>
</dbReference>
<proteinExistence type="predicted"/>
<protein>
    <submittedName>
        <fullName evidence="1">Uncharacterized protein</fullName>
    </submittedName>
</protein>
<evidence type="ECO:0000313" key="1">
    <source>
        <dbReference type="EMBL" id="KAJ2898743.1"/>
    </source>
</evidence>
<name>A0ACC1M8L6_9FUNG</name>
<keyword evidence="2" id="KW-1185">Reference proteome</keyword>
<dbReference type="EMBL" id="JANBVB010000049">
    <property type="protein sequence ID" value="KAJ2898743.1"/>
    <property type="molecule type" value="Genomic_DNA"/>
</dbReference>
<organism evidence="1 2">
    <name type="scientific">Coemansia aciculifera</name>
    <dbReference type="NCBI Taxonomy" id="417176"/>
    <lineage>
        <taxon>Eukaryota</taxon>
        <taxon>Fungi</taxon>
        <taxon>Fungi incertae sedis</taxon>
        <taxon>Zoopagomycota</taxon>
        <taxon>Kickxellomycotina</taxon>
        <taxon>Kickxellomycetes</taxon>
        <taxon>Kickxellales</taxon>
        <taxon>Kickxellaceae</taxon>
        <taxon>Coemansia</taxon>
    </lineage>
</organism>
<sequence length="175" mass="18112">MSDNNKHSKAPITISVAKYRSGPGFAPLGQPGIVGPTLSTALLITGTPTGGAKVVRHEHKEDGKISVKESDLTGQALESVFAAVGKLQTLPKREVPGGPDVYGANTSVEVRQGSNVIWSYGPGRGCCVQSDDDDNNEVAALGIDDSHKASFVSIVQQLCDATAPSAPAATSDKKE</sequence>
<comment type="caution">
    <text evidence="1">The sequence shown here is derived from an EMBL/GenBank/DDBJ whole genome shotgun (WGS) entry which is preliminary data.</text>
</comment>
<evidence type="ECO:0000313" key="2">
    <source>
        <dbReference type="Proteomes" id="UP001139981"/>
    </source>
</evidence>
<gene>
    <name evidence="1" type="ORF">IWW38_001251</name>
</gene>